<protein>
    <recommendedName>
        <fullName evidence="2">Copine C-terminal domain-containing protein</fullName>
    </recommendedName>
</protein>
<proteinExistence type="predicted"/>
<dbReference type="Gramene" id="Zm00001eb076480_T001">
    <property type="protein sequence ID" value="Zm00001eb076480_P001"/>
    <property type="gene ID" value="Zm00001eb076480"/>
</dbReference>
<dbReference type="PANTHER" id="PTHR45751:SF29">
    <property type="entry name" value="E3 UBIQUITIN-PROTEIN LIGASE RGLG2"/>
    <property type="match status" value="1"/>
</dbReference>
<dbReference type="AlphaFoldDB" id="A0A804MD29"/>
<feature type="compositionally biased region" description="Low complexity" evidence="1">
    <location>
        <begin position="46"/>
        <end position="55"/>
    </location>
</feature>
<sequence length="521" mass="57265">MSGLISSAEVDRFAGGAGSPPSSSSSVQSPVGLTPGMDSLPPRSQSSSTSSAAAATGVGLGCGGGRCRVSTRTGLDSAEVDWGMSGDEDVRVEVAKLIVFLHRGGIWGGEGCEAAATGWTGICSKSWRTPSPRVHSTAMLAQAPRKARPQSLRWRGQPRSLRPQSHHRLIRILPRPSIAQISTAKAAVFTFGRGWRARFPSTVHPTDKMSSVAATPSPILLGALLGILQFLLLFPAEKNASPPSTASEGPKEMAKLIKKSVPGWFFVLTLDLGQLVDNIFQANSLSNTPNTYEQDISIIGRTLSKFDEDNLIPCFGFGDASTHDQDVFVSLLTRNLAMDLKKLLDNDQHPLHRCEAKWWTIPRPVDNCRWEGRHGSLALLPQQRPPAPFLARREMDRRIHGSLDALEPYMRKRTPSICIYTLDDLIKEAHNNGLESSLFSGNRCNQKVVAYLREVCYSRLKRILACLLILGKSLFVQPYNYWVKRNKRKLSVVHTRNIIYPLAFGDIVCSYTKNDIEPPKS</sequence>
<evidence type="ECO:0000259" key="2">
    <source>
        <dbReference type="Pfam" id="PF07002"/>
    </source>
</evidence>
<dbReference type="InParanoid" id="A0A804MD29"/>
<organism evidence="3 4">
    <name type="scientific">Zea mays</name>
    <name type="common">Maize</name>
    <dbReference type="NCBI Taxonomy" id="4577"/>
    <lineage>
        <taxon>Eukaryota</taxon>
        <taxon>Viridiplantae</taxon>
        <taxon>Streptophyta</taxon>
        <taxon>Embryophyta</taxon>
        <taxon>Tracheophyta</taxon>
        <taxon>Spermatophyta</taxon>
        <taxon>Magnoliopsida</taxon>
        <taxon>Liliopsida</taxon>
        <taxon>Poales</taxon>
        <taxon>Poaceae</taxon>
        <taxon>PACMAD clade</taxon>
        <taxon>Panicoideae</taxon>
        <taxon>Andropogonodae</taxon>
        <taxon>Andropogoneae</taxon>
        <taxon>Tripsacinae</taxon>
        <taxon>Zea</taxon>
    </lineage>
</organism>
<feature type="compositionally biased region" description="Low complexity" evidence="1">
    <location>
        <begin position="19"/>
        <end position="32"/>
    </location>
</feature>
<feature type="domain" description="Copine C-terminal" evidence="2">
    <location>
        <begin position="287"/>
        <end position="327"/>
    </location>
</feature>
<accession>A0A804MD29</accession>
<reference evidence="3" key="2">
    <citation type="submission" date="2019-07" db="EMBL/GenBank/DDBJ databases">
        <authorList>
            <person name="Seetharam A."/>
            <person name="Woodhouse M."/>
            <person name="Cannon E."/>
        </authorList>
    </citation>
    <scope>NUCLEOTIDE SEQUENCE [LARGE SCALE GENOMIC DNA]</scope>
    <source>
        <strain evidence="3">cv. B73</strain>
    </source>
</reference>
<evidence type="ECO:0000256" key="1">
    <source>
        <dbReference type="SAM" id="MobiDB-lite"/>
    </source>
</evidence>
<evidence type="ECO:0000313" key="3">
    <source>
        <dbReference type="EnsemblPlants" id="Zm00001eb076480_P001"/>
    </source>
</evidence>
<feature type="region of interest" description="Disordered" evidence="1">
    <location>
        <begin position="1"/>
        <end position="55"/>
    </location>
</feature>
<dbReference type="InterPro" id="IPR052079">
    <property type="entry name" value="E3_ligase/Copine_domain"/>
</dbReference>
<reference evidence="4" key="1">
    <citation type="submission" date="2015-12" db="EMBL/GenBank/DDBJ databases">
        <title>Update maize B73 reference genome by single molecule sequencing technologies.</title>
        <authorList>
            <consortium name="Maize Genome Sequencing Project"/>
            <person name="Ware D."/>
        </authorList>
    </citation>
    <scope>NUCLEOTIDE SEQUENCE [LARGE SCALE GENOMIC DNA]</scope>
    <source>
        <strain evidence="4">cv. B73</strain>
    </source>
</reference>
<name>A0A804MD29_MAIZE</name>
<evidence type="ECO:0000313" key="4">
    <source>
        <dbReference type="Proteomes" id="UP000007305"/>
    </source>
</evidence>
<dbReference type="EnsemblPlants" id="Zm00001eb076480_T001">
    <property type="protein sequence ID" value="Zm00001eb076480_P001"/>
    <property type="gene ID" value="Zm00001eb076480"/>
</dbReference>
<dbReference type="Proteomes" id="UP000007305">
    <property type="component" value="Chromosome 2"/>
</dbReference>
<dbReference type="PANTHER" id="PTHR45751">
    <property type="entry name" value="COPINE FAMILY PROTEIN 1"/>
    <property type="match status" value="1"/>
</dbReference>
<keyword evidence="4" id="KW-1185">Reference proteome</keyword>
<dbReference type="InterPro" id="IPR010734">
    <property type="entry name" value="Copine_C"/>
</dbReference>
<dbReference type="Pfam" id="PF07002">
    <property type="entry name" value="Copine"/>
    <property type="match status" value="1"/>
</dbReference>
<reference evidence="3" key="3">
    <citation type="submission" date="2021-05" db="UniProtKB">
        <authorList>
            <consortium name="EnsemblPlants"/>
        </authorList>
    </citation>
    <scope>IDENTIFICATION</scope>
    <source>
        <strain evidence="3">cv. B73</strain>
    </source>
</reference>